<evidence type="ECO:0000256" key="5">
    <source>
        <dbReference type="SAM" id="MobiDB-lite"/>
    </source>
</evidence>
<dbReference type="InterPro" id="IPR028846">
    <property type="entry name" value="Recoverin"/>
</dbReference>
<accession>A0A1W0XBG8</accession>
<name>A0A1W0XBG8_HYPEX</name>
<evidence type="ECO:0000256" key="1">
    <source>
        <dbReference type="ARBA" id="ARBA00006049"/>
    </source>
</evidence>
<dbReference type="Proteomes" id="UP000192578">
    <property type="component" value="Unassembled WGS sequence"/>
</dbReference>
<keyword evidence="3" id="KW-0677">Repeat</keyword>
<keyword evidence="2" id="KW-0479">Metal-binding</keyword>
<evidence type="ECO:0000259" key="6">
    <source>
        <dbReference type="PROSITE" id="PS50222"/>
    </source>
</evidence>
<keyword evidence="4" id="KW-0106">Calcium</keyword>
<evidence type="ECO:0000313" key="7">
    <source>
        <dbReference type="EMBL" id="OQV24631.1"/>
    </source>
</evidence>
<dbReference type="InterPro" id="IPR011992">
    <property type="entry name" value="EF-hand-dom_pair"/>
</dbReference>
<dbReference type="PROSITE" id="PS50222">
    <property type="entry name" value="EF_HAND_2"/>
    <property type="match status" value="3"/>
</dbReference>
<dbReference type="SMART" id="SM00054">
    <property type="entry name" value="EFh"/>
    <property type="match status" value="3"/>
</dbReference>
<dbReference type="InterPro" id="IPR002048">
    <property type="entry name" value="EF_hand_dom"/>
</dbReference>
<dbReference type="GO" id="GO:0005509">
    <property type="term" value="F:calcium ion binding"/>
    <property type="evidence" value="ECO:0007669"/>
    <property type="project" value="InterPro"/>
</dbReference>
<dbReference type="PRINTS" id="PR00450">
    <property type="entry name" value="RECOVERIN"/>
</dbReference>
<dbReference type="Pfam" id="PF13499">
    <property type="entry name" value="EF-hand_7"/>
    <property type="match status" value="1"/>
</dbReference>
<evidence type="ECO:0000313" key="8">
    <source>
        <dbReference type="Proteomes" id="UP000192578"/>
    </source>
</evidence>
<feature type="compositionally biased region" description="Basic and acidic residues" evidence="5">
    <location>
        <begin position="323"/>
        <end position="348"/>
    </location>
</feature>
<dbReference type="InterPro" id="IPR018247">
    <property type="entry name" value="EF_Hand_1_Ca_BS"/>
</dbReference>
<feature type="domain" description="EF-hand" evidence="6">
    <location>
        <begin position="135"/>
        <end position="170"/>
    </location>
</feature>
<dbReference type="CDD" id="cd00051">
    <property type="entry name" value="EFh"/>
    <property type="match status" value="2"/>
</dbReference>
<organism evidence="7 8">
    <name type="scientific">Hypsibius exemplaris</name>
    <name type="common">Freshwater tardigrade</name>
    <dbReference type="NCBI Taxonomy" id="2072580"/>
    <lineage>
        <taxon>Eukaryota</taxon>
        <taxon>Metazoa</taxon>
        <taxon>Ecdysozoa</taxon>
        <taxon>Tardigrada</taxon>
        <taxon>Eutardigrada</taxon>
        <taxon>Parachela</taxon>
        <taxon>Hypsibioidea</taxon>
        <taxon>Hypsibiidae</taxon>
        <taxon>Hypsibius</taxon>
    </lineage>
</organism>
<dbReference type="SUPFAM" id="SSF47473">
    <property type="entry name" value="EF-hand"/>
    <property type="match status" value="1"/>
</dbReference>
<feature type="domain" description="EF-hand" evidence="6">
    <location>
        <begin position="171"/>
        <end position="206"/>
    </location>
</feature>
<dbReference type="Gene3D" id="1.10.238.10">
    <property type="entry name" value="EF-hand"/>
    <property type="match status" value="1"/>
</dbReference>
<dbReference type="EMBL" id="MTYJ01000006">
    <property type="protein sequence ID" value="OQV24631.1"/>
    <property type="molecule type" value="Genomic_DNA"/>
</dbReference>
<evidence type="ECO:0000256" key="4">
    <source>
        <dbReference type="ARBA" id="ARBA00022837"/>
    </source>
</evidence>
<dbReference type="PANTHER" id="PTHR23055:SF167">
    <property type="entry name" value="EF-HAND DOMAIN-CONTAINING PROTEIN"/>
    <property type="match status" value="1"/>
</dbReference>
<sequence>MSEDFVGWGYSSSDPAVHTVTVTEDEGAYRKQKVLSDTRHADDGLHAGGRPRSLSLIGRIKGLFHAADEDGDLEEWETRRSRYSPGSLNALCSSTKFSRKEIQAIYHGFKQDCPNGSVTKEKFKELYSQFFPLGDARTYSGHVYDTLDKNEDGNVTFEQFIVAMSVISRGSADEKLRWIFNLYDINGDGYISPDEMLEIVKSIYDMLGKRSHPSVDDDTAQDHADRIFRKMDLNDDGLVTFEEFQEVCKNQRKSFTFLWLPVQSSLSDRGSHDIHPSDAPLPQNYRDRFLRPDFLKSLLYGSRRRRRRRRTEDEDGGRRRRRRTEDGDGDGGRRTEDGDGDGGRRTETETETDLLFLQIIKGNTAVPDVDGRITVTVEFRQI</sequence>
<comment type="similarity">
    <text evidence="1">Belongs to the recoverin family.</text>
</comment>
<reference evidence="8" key="1">
    <citation type="submission" date="2017-01" db="EMBL/GenBank/DDBJ databases">
        <title>Comparative genomics of anhydrobiosis in the tardigrade Hypsibius dujardini.</title>
        <authorList>
            <person name="Yoshida Y."/>
            <person name="Koutsovoulos G."/>
            <person name="Laetsch D."/>
            <person name="Stevens L."/>
            <person name="Kumar S."/>
            <person name="Horikawa D."/>
            <person name="Ishino K."/>
            <person name="Komine S."/>
            <person name="Tomita M."/>
            <person name="Blaxter M."/>
            <person name="Arakawa K."/>
        </authorList>
    </citation>
    <scope>NUCLEOTIDE SEQUENCE [LARGE SCALE GENOMIC DNA]</scope>
    <source>
        <strain evidence="8">Z151</strain>
    </source>
</reference>
<feature type="domain" description="EF-hand" evidence="6">
    <location>
        <begin position="219"/>
        <end position="254"/>
    </location>
</feature>
<dbReference type="OrthoDB" id="191686at2759"/>
<feature type="region of interest" description="Disordered" evidence="5">
    <location>
        <begin position="305"/>
        <end position="349"/>
    </location>
</feature>
<dbReference type="PROSITE" id="PS00018">
    <property type="entry name" value="EF_HAND_1"/>
    <property type="match status" value="2"/>
</dbReference>
<keyword evidence="8" id="KW-1185">Reference proteome</keyword>
<dbReference type="FunFam" id="1.10.238.10:FF:000009">
    <property type="entry name" value="Visinin-like protein 1"/>
    <property type="match status" value="1"/>
</dbReference>
<proteinExistence type="inferred from homology"/>
<dbReference type="AlphaFoldDB" id="A0A1W0XBG8"/>
<evidence type="ECO:0000256" key="3">
    <source>
        <dbReference type="ARBA" id="ARBA00022737"/>
    </source>
</evidence>
<dbReference type="PANTHER" id="PTHR23055">
    <property type="entry name" value="CALCIUM BINDING PROTEINS"/>
    <property type="match status" value="1"/>
</dbReference>
<evidence type="ECO:0000256" key="2">
    <source>
        <dbReference type="ARBA" id="ARBA00022723"/>
    </source>
</evidence>
<protein>
    <submittedName>
        <fullName evidence="7">Kv channel-interacting protein 1</fullName>
    </submittedName>
</protein>
<comment type="caution">
    <text evidence="7">The sequence shown here is derived from an EMBL/GenBank/DDBJ whole genome shotgun (WGS) entry which is preliminary data.</text>
</comment>
<gene>
    <name evidence="7" type="ORF">BV898_01690</name>
</gene>